<keyword evidence="2" id="KW-0472">Membrane</keyword>
<sequence length="655" mass="71584">MSTSLPEDIQDRVESPSSHSENEGAGAHVPALSADTDETPTTADSPGFAFFLFIMCFFMHSILVALHLILVIFRFKLDGNEFRVPLQRLGDITETLFYYVTVYPNIIIKVYLVPLLYITQKLALKRNIHRKQTLTAMHDKGAAWLSLGATSATMWKYRNILRPSAPQKRRDLAPLGGITCILLYLGGGLGLGLIAPDLVTLGGLVGNTTNIVPVTQLLPGIGANTVLLEEVFPIVDILPILLGDNDLTTTGLADNVIYDIPNFATDAAVRVNASFFNAQCGTIPGLTQAGPLNSNNATFPIHVHDLLQDITVAPTARSLSIRAAQWADETTSQTSAPPSVVFVVSTFPVLDDVTRTKGGEIPLGGTVNNNPQTCSVSSDCGPVAAVQVMACDITWEAFPDFISVWTDVFPFEIDTSNFTRIESAWSSWSLPPAPTISTLFSTGAFPLLSPESHTVRQYSIEGTDVSGSYTLSMLEDNMMETLGLYKADFLTVDLSSIEGILQDAIATVFWRAVQRELDTNVEPNDFIIYSASYSVKISKYTPWFGLGISTVMLIIAAFLTAQPLPGKKEHRSAHVDGLGVLELTWLLGKNFREQQRDPEKGESENPTPVPAPNKIYALRLFDAVERPTLVNLRNYAKEMEVDFRDVEDRSVPGHA</sequence>
<evidence type="ECO:0000313" key="3">
    <source>
        <dbReference type="EMBL" id="KIP03128.1"/>
    </source>
</evidence>
<evidence type="ECO:0000313" key="4">
    <source>
        <dbReference type="Proteomes" id="UP000053257"/>
    </source>
</evidence>
<dbReference type="OrthoDB" id="2644397at2759"/>
<accession>A0A0C3PD28</accession>
<dbReference type="STRING" id="745531.A0A0C3PD28"/>
<protein>
    <submittedName>
        <fullName evidence="3">Uncharacterized protein</fullName>
    </submittedName>
</protein>
<evidence type="ECO:0000256" key="2">
    <source>
        <dbReference type="SAM" id="Phobius"/>
    </source>
</evidence>
<feature type="transmembrane region" description="Helical" evidence="2">
    <location>
        <begin position="96"/>
        <end position="118"/>
    </location>
</feature>
<evidence type="ECO:0000256" key="1">
    <source>
        <dbReference type="SAM" id="MobiDB-lite"/>
    </source>
</evidence>
<gene>
    <name evidence="3" type="ORF">PHLGIDRAFT_254815</name>
</gene>
<dbReference type="EMBL" id="KN840632">
    <property type="protein sequence ID" value="KIP03128.1"/>
    <property type="molecule type" value="Genomic_DNA"/>
</dbReference>
<dbReference type="AlphaFoldDB" id="A0A0C3PD28"/>
<keyword evidence="4" id="KW-1185">Reference proteome</keyword>
<feature type="transmembrane region" description="Helical" evidence="2">
    <location>
        <begin position="48"/>
        <end position="75"/>
    </location>
</feature>
<feature type="transmembrane region" description="Helical" evidence="2">
    <location>
        <begin position="172"/>
        <end position="195"/>
    </location>
</feature>
<name>A0A0C3PD28_PHLG1</name>
<keyword evidence="2" id="KW-0812">Transmembrane</keyword>
<feature type="region of interest" description="Disordered" evidence="1">
    <location>
        <begin position="1"/>
        <end position="40"/>
    </location>
</feature>
<keyword evidence="2" id="KW-1133">Transmembrane helix</keyword>
<dbReference type="Proteomes" id="UP000053257">
    <property type="component" value="Unassembled WGS sequence"/>
</dbReference>
<proteinExistence type="predicted"/>
<organism evidence="3 4">
    <name type="scientific">Phlebiopsis gigantea (strain 11061_1 CR5-6)</name>
    <name type="common">White-rot fungus</name>
    <name type="synonym">Peniophora gigantea</name>
    <dbReference type="NCBI Taxonomy" id="745531"/>
    <lineage>
        <taxon>Eukaryota</taxon>
        <taxon>Fungi</taxon>
        <taxon>Dikarya</taxon>
        <taxon>Basidiomycota</taxon>
        <taxon>Agaricomycotina</taxon>
        <taxon>Agaricomycetes</taxon>
        <taxon>Polyporales</taxon>
        <taxon>Phanerochaetaceae</taxon>
        <taxon>Phlebiopsis</taxon>
    </lineage>
</organism>
<dbReference type="HOGENOM" id="CLU_434182_0_0_1"/>
<reference evidence="3 4" key="1">
    <citation type="journal article" date="2014" name="PLoS Genet.">
        <title>Analysis of the Phlebiopsis gigantea genome, transcriptome and secretome provides insight into its pioneer colonization strategies of wood.</title>
        <authorList>
            <person name="Hori C."/>
            <person name="Ishida T."/>
            <person name="Igarashi K."/>
            <person name="Samejima M."/>
            <person name="Suzuki H."/>
            <person name="Master E."/>
            <person name="Ferreira P."/>
            <person name="Ruiz-Duenas F.J."/>
            <person name="Held B."/>
            <person name="Canessa P."/>
            <person name="Larrondo L.F."/>
            <person name="Schmoll M."/>
            <person name="Druzhinina I.S."/>
            <person name="Kubicek C.P."/>
            <person name="Gaskell J.A."/>
            <person name="Kersten P."/>
            <person name="St John F."/>
            <person name="Glasner J."/>
            <person name="Sabat G."/>
            <person name="Splinter BonDurant S."/>
            <person name="Syed K."/>
            <person name="Yadav J."/>
            <person name="Mgbeahuruike A.C."/>
            <person name="Kovalchuk A."/>
            <person name="Asiegbu F.O."/>
            <person name="Lackner G."/>
            <person name="Hoffmeister D."/>
            <person name="Rencoret J."/>
            <person name="Gutierrez A."/>
            <person name="Sun H."/>
            <person name="Lindquist E."/>
            <person name="Barry K."/>
            <person name="Riley R."/>
            <person name="Grigoriev I.V."/>
            <person name="Henrissat B."/>
            <person name="Kues U."/>
            <person name="Berka R.M."/>
            <person name="Martinez A.T."/>
            <person name="Covert S.F."/>
            <person name="Blanchette R.A."/>
            <person name="Cullen D."/>
        </authorList>
    </citation>
    <scope>NUCLEOTIDE SEQUENCE [LARGE SCALE GENOMIC DNA]</scope>
    <source>
        <strain evidence="3 4">11061_1 CR5-6</strain>
    </source>
</reference>